<evidence type="ECO:0000256" key="4">
    <source>
        <dbReference type="ARBA" id="ARBA00022614"/>
    </source>
</evidence>
<proteinExistence type="inferred from homology"/>
<keyword evidence="9 15" id="KW-1133">Transmembrane helix</keyword>
<evidence type="ECO:0000256" key="1">
    <source>
        <dbReference type="ARBA" id="ARBA00004479"/>
    </source>
</evidence>
<comment type="similarity">
    <text evidence="2 14">Belongs to the Toll-like receptor family.</text>
</comment>
<evidence type="ECO:0000256" key="9">
    <source>
        <dbReference type="ARBA" id="ARBA00022989"/>
    </source>
</evidence>
<dbReference type="Pfam" id="PF01582">
    <property type="entry name" value="TIR"/>
    <property type="match status" value="1"/>
</dbReference>
<evidence type="ECO:0000256" key="12">
    <source>
        <dbReference type="ARBA" id="ARBA00023180"/>
    </source>
</evidence>
<dbReference type="EMBL" id="WNYA01000006">
    <property type="protein sequence ID" value="KAG8567599.1"/>
    <property type="molecule type" value="Genomic_DNA"/>
</dbReference>
<dbReference type="Gene3D" id="3.80.10.10">
    <property type="entry name" value="Ribonuclease Inhibitor"/>
    <property type="match status" value="3"/>
</dbReference>
<dbReference type="PROSITE" id="PS51450">
    <property type="entry name" value="LRR"/>
    <property type="match status" value="5"/>
</dbReference>
<sequence length="759" mass="88465">MSDLRNLRILDIQHNKISTIQSTSLTPLHHLQELDLSLNKITNFTTVAEAVNNLTELSSLNLSANTISNLSNSQRLRALQSLNVLDLSYNSIGDLDLSYLYMPNLKSLMIMQNNMRAINASSFNSVPKLAMINFDKNPLNISFLLGIQLPYLTELHWSSMRPQLDDNLSIPCQVFQSLPKLQVLYIMHSKISSSKIGQIGECTNLTSLILSTSGLRVLSKGNFQKFRYLKVLYLNKCKINTIWNGTWIGLVSLHTLILERNELAFLQDKLFSPLIGLEYLDLSKNSLTYINNEAFEGLRNLKTLILKDCKIAVIKTKNFIYLGSLTFLDMQDNCISRIRKIGNELNFNKRDTKNPFINLKHLESLDMSYQNQRYKDPVSKTLFKGLQSLKKLNVQGIPSSFFINVSFTFLSNLTDFDMSETFQRSDFNSSVALIQKCNQTRYLHLDNNEITNLPEDIFTGFNLLEKLSLKKNKLRNISEKFVKPLLQLRNLDLSMNPLLCYCENYWFHNWSEFNTQVQIPFLKSYTCFGQVAYEINFINQDLSFCKNDLSSLFFSVSFVFTLLFLVISLVVVKMKWSVLYIYHMIKVWLQWKIQREKRLYMYDAYISYCSDDEDWVTEELLPHLESQDRHKYNICFKPRDFTPGIYHIDNIQAAIKNSRKTICIVSRNYLKSQWCKVEAEIACSRVFYEKEDVLLVVFLEEIPDFRLSAYHKLRKLIKQNTYINWPEEPEGNEFFWFKLRKALDAGIYEDDSMQLCVAD</sequence>
<dbReference type="FunFam" id="3.40.50.10140:FF:000001">
    <property type="entry name" value="Toll-like receptor 2"/>
    <property type="match status" value="1"/>
</dbReference>
<dbReference type="InterPro" id="IPR000157">
    <property type="entry name" value="TIR_dom"/>
</dbReference>
<dbReference type="PANTHER" id="PTHR24365:SF554">
    <property type="entry name" value="TOLL-LIKE RECEPTOR 13"/>
    <property type="match status" value="1"/>
</dbReference>
<evidence type="ECO:0000313" key="17">
    <source>
        <dbReference type="EMBL" id="KAG8567599.1"/>
    </source>
</evidence>
<dbReference type="GO" id="GO:0006954">
    <property type="term" value="P:inflammatory response"/>
    <property type="evidence" value="ECO:0007669"/>
    <property type="project" value="UniProtKB-UniRule"/>
</dbReference>
<evidence type="ECO:0000256" key="13">
    <source>
        <dbReference type="ARBA" id="ARBA00023198"/>
    </source>
</evidence>
<feature type="domain" description="TIR" evidence="16">
    <location>
        <begin position="600"/>
        <end position="743"/>
    </location>
</feature>
<dbReference type="GO" id="GO:0005886">
    <property type="term" value="C:plasma membrane"/>
    <property type="evidence" value="ECO:0007669"/>
    <property type="project" value="TreeGrafter"/>
</dbReference>
<dbReference type="InterPro" id="IPR032675">
    <property type="entry name" value="LRR_dom_sf"/>
</dbReference>
<dbReference type="SMART" id="SM00255">
    <property type="entry name" value="TIR"/>
    <property type="match status" value="1"/>
</dbReference>
<gene>
    <name evidence="17" type="ORF">GDO81_013709</name>
</gene>
<evidence type="ECO:0000256" key="7">
    <source>
        <dbReference type="ARBA" id="ARBA00022737"/>
    </source>
</evidence>
<organism evidence="17 18">
    <name type="scientific">Engystomops pustulosus</name>
    <name type="common">Tungara frog</name>
    <name type="synonym">Physalaemus pustulosus</name>
    <dbReference type="NCBI Taxonomy" id="76066"/>
    <lineage>
        <taxon>Eukaryota</taxon>
        <taxon>Metazoa</taxon>
        <taxon>Chordata</taxon>
        <taxon>Craniata</taxon>
        <taxon>Vertebrata</taxon>
        <taxon>Euteleostomi</taxon>
        <taxon>Amphibia</taxon>
        <taxon>Batrachia</taxon>
        <taxon>Anura</taxon>
        <taxon>Neobatrachia</taxon>
        <taxon>Hyloidea</taxon>
        <taxon>Leptodactylidae</taxon>
        <taxon>Leiuperinae</taxon>
        <taxon>Engystomops</taxon>
    </lineage>
</organism>
<dbReference type="InterPro" id="IPR001611">
    <property type="entry name" value="Leu-rich_rpt"/>
</dbReference>
<dbReference type="SMART" id="SM00369">
    <property type="entry name" value="LRR_TYP"/>
    <property type="match status" value="11"/>
</dbReference>
<dbReference type="PANTHER" id="PTHR24365">
    <property type="entry name" value="TOLL-LIKE RECEPTOR"/>
    <property type="match status" value="1"/>
</dbReference>
<accession>A0AAV7B500</accession>
<dbReference type="Proteomes" id="UP000824782">
    <property type="component" value="Unassembled WGS sequence"/>
</dbReference>
<feature type="transmembrane region" description="Helical" evidence="15">
    <location>
        <begin position="552"/>
        <end position="572"/>
    </location>
</feature>
<evidence type="ECO:0000256" key="6">
    <source>
        <dbReference type="ARBA" id="ARBA00022729"/>
    </source>
</evidence>
<keyword evidence="6" id="KW-0732">Signal</keyword>
<dbReference type="InterPro" id="IPR003591">
    <property type="entry name" value="Leu-rich_rpt_typical-subtyp"/>
</dbReference>
<dbReference type="InterPro" id="IPR017241">
    <property type="entry name" value="Toll-like_receptor"/>
</dbReference>
<dbReference type="Gene3D" id="3.40.50.10140">
    <property type="entry name" value="Toll/interleukin-1 receptor homology (TIR) domain"/>
    <property type="match status" value="1"/>
</dbReference>
<evidence type="ECO:0000256" key="2">
    <source>
        <dbReference type="ARBA" id="ARBA00009634"/>
    </source>
</evidence>
<dbReference type="Pfam" id="PF13855">
    <property type="entry name" value="LRR_8"/>
    <property type="match status" value="4"/>
</dbReference>
<evidence type="ECO:0000256" key="10">
    <source>
        <dbReference type="ARBA" id="ARBA00023136"/>
    </source>
</evidence>
<evidence type="ECO:0000256" key="11">
    <source>
        <dbReference type="ARBA" id="ARBA00023170"/>
    </source>
</evidence>
<dbReference type="PROSITE" id="PS50104">
    <property type="entry name" value="TIR"/>
    <property type="match status" value="1"/>
</dbReference>
<dbReference type="SUPFAM" id="SSF52200">
    <property type="entry name" value="Toll/Interleukin receptor TIR domain"/>
    <property type="match status" value="1"/>
</dbReference>
<protein>
    <recommendedName>
        <fullName evidence="16">TIR domain-containing protein</fullName>
    </recommendedName>
</protein>
<evidence type="ECO:0000256" key="3">
    <source>
        <dbReference type="ARBA" id="ARBA00022588"/>
    </source>
</evidence>
<evidence type="ECO:0000259" key="16">
    <source>
        <dbReference type="PROSITE" id="PS50104"/>
    </source>
</evidence>
<evidence type="ECO:0000256" key="5">
    <source>
        <dbReference type="ARBA" id="ARBA00022692"/>
    </source>
</evidence>
<keyword evidence="8 14" id="KW-0391">Immunity</keyword>
<keyword evidence="4" id="KW-0433">Leucine-rich repeat</keyword>
<keyword evidence="5 15" id="KW-0812">Transmembrane</keyword>
<keyword evidence="3 14" id="KW-0399">Innate immunity</keyword>
<dbReference type="InterPro" id="IPR035897">
    <property type="entry name" value="Toll_tir_struct_dom_sf"/>
</dbReference>
<comment type="caution">
    <text evidence="17">The sequence shown here is derived from an EMBL/GenBank/DDBJ whole genome shotgun (WGS) entry which is preliminary data.</text>
</comment>
<dbReference type="SMART" id="SM00365">
    <property type="entry name" value="LRR_SD22"/>
    <property type="match status" value="6"/>
</dbReference>
<evidence type="ECO:0000256" key="15">
    <source>
        <dbReference type="SAM" id="Phobius"/>
    </source>
</evidence>
<keyword evidence="7" id="KW-0677">Repeat</keyword>
<dbReference type="GO" id="GO:0045087">
    <property type="term" value="P:innate immune response"/>
    <property type="evidence" value="ECO:0007669"/>
    <property type="project" value="UniProtKB-UniRule"/>
</dbReference>
<keyword evidence="18" id="KW-1185">Reference proteome</keyword>
<dbReference type="GO" id="GO:0002224">
    <property type="term" value="P:toll-like receptor signaling pathway"/>
    <property type="evidence" value="ECO:0007669"/>
    <property type="project" value="InterPro"/>
</dbReference>
<evidence type="ECO:0000256" key="8">
    <source>
        <dbReference type="ARBA" id="ARBA00022859"/>
    </source>
</evidence>
<keyword evidence="11 14" id="KW-0675">Receptor</keyword>
<comment type="subcellular location">
    <subcellularLocation>
        <location evidence="1">Membrane</location>
        <topology evidence="1">Single-pass type I membrane protein</topology>
    </subcellularLocation>
</comment>
<dbReference type="SUPFAM" id="SSF52058">
    <property type="entry name" value="L domain-like"/>
    <property type="match status" value="2"/>
</dbReference>
<keyword evidence="10 15" id="KW-0472">Membrane</keyword>
<reference evidence="17" key="1">
    <citation type="thesis" date="2020" institute="ProQuest LLC" country="789 East Eisenhower Parkway, Ann Arbor, MI, USA">
        <title>Comparative Genomics and Chromosome Evolution.</title>
        <authorList>
            <person name="Mudd A.B."/>
        </authorList>
    </citation>
    <scope>NUCLEOTIDE SEQUENCE</scope>
    <source>
        <strain evidence="17">237g6f4</strain>
        <tissue evidence="17">Blood</tissue>
    </source>
</reference>
<dbReference type="PIRSF" id="PIRSF037595">
    <property type="entry name" value="Toll-like_receptor"/>
    <property type="match status" value="1"/>
</dbReference>
<keyword evidence="12" id="KW-0325">Glycoprotein</keyword>
<dbReference type="FunFam" id="3.80.10.10:FF:001164">
    <property type="entry name" value="GH01279p"/>
    <property type="match status" value="1"/>
</dbReference>
<name>A0AAV7B500_ENGPU</name>
<evidence type="ECO:0000313" key="18">
    <source>
        <dbReference type="Proteomes" id="UP000824782"/>
    </source>
</evidence>
<dbReference type="GO" id="GO:0004888">
    <property type="term" value="F:transmembrane signaling receptor activity"/>
    <property type="evidence" value="ECO:0007669"/>
    <property type="project" value="InterPro"/>
</dbReference>
<keyword evidence="13 14" id="KW-0395">Inflammatory response</keyword>
<dbReference type="AlphaFoldDB" id="A0AAV7B500"/>
<evidence type="ECO:0000256" key="14">
    <source>
        <dbReference type="PIRNR" id="PIRNR037595"/>
    </source>
</evidence>